<evidence type="ECO:0000313" key="2">
    <source>
        <dbReference type="EMBL" id="CAJ2507232.1"/>
    </source>
</evidence>
<evidence type="ECO:0000256" key="1">
    <source>
        <dbReference type="SAM" id="MobiDB-lite"/>
    </source>
</evidence>
<keyword evidence="3" id="KW-1185">Reference proteome</keyword>
<gene>
    <name evidence="2" type="ORF">KHLLAP_LOCUS7700</name>
</gene>
<feature type="compositionally biased region" description="Polar residues" evidence="1">
    <location>
        <begin position="1"/>
        <end position="24"/>
    </location>
</feature>
<organism evidence="2 3">
    <name type="scientific">Anthostomella pinea</name>
    <dbReference type="NCBI Taxonomy" id="933095"/>
    <lineage>
        <taxon>Eukaryota</taxon>
        <taxon>Fungi</taxon>
        <taxon>Dikarya</taxon>
        <taxon>Ascomycota</taxon>
        <taxon>Pezizomycotina</taxon>
        <taxon>Sordariomycetes</taxon>
        <taxon>Xylariomycetidae</taxon>
        <taxon>Xylariales</taxon>
        <taxon>Xylariaceae</taxon>
        <taxon>Anthostomella</taxon>
    </lineage>
</organism>
<feature type="compositionally biased region" description="Low complexity" evidence="1">
    <location>
        <begin position="33"/>
        <end position="44"/>
    </location>
</feature>
<name>A0AAI8YJQ0_9PEZI</name>
<accession>A0AAI8YJQ0</accession>
<dbReference type="Proteomes" id="UP001295740">
    <property type="component" value="Unassembled WGS sequence"/>
</dbReference>
<dbReference type="AlphaFoldDB" id="A0AAI8YJQ0"/>
<feature type="compositionally biased region" description="Polar residues" evidence="1">
    <location>
        <begin position="271"/>
        <end position="281"/>
    </location>
</feature>
<dbReference type="EMBL" id="CAUWAG010000010">
    <property type="protein sequence ID" value="CAJ2507232.1"/>
    <property type="molecule type" value="Genomic_DNA"/>
</dbReference>
<feature type="region of interest" description="Disordered" evidence="1">
    <location>
        <begin position="1"/>
        <end position="98"/>
    </location>
</feature>
<feature type="region of interest" description="Disordered" evidence="1">
    <location>
        <begin position="125"/>
        <end position="144"/>
    </location>
</feature>
<reference evidence="2" key="1">
    <citation type="submission" date="2023-10" db="EMBL/GenBank/DDBJ databases">
        <authorList>
            <person name="Hackl T."/>
        </authorList>
    </citation>
    <scope>NUCLEOTIDE SEQUENCE</scope>
</reference>
<proteinExistence type="predicted"/>
<feature type="region of interest" description="Disordered" evidence="1">
    <location>
        <begin position="196"/>
        <end position="281"/>
    </location>
</feature>
<feature type="compositionally biased region" description="Polar residues" evidence="1">
    <location>
        <begin position="50"/>
        <end position="59"/>
    </location>
</feature>
<comment type="caution">
    <text evidence="2">The sequence shown here is derived from an EMBL/GenBank/DDBJ whole genome shotgun (WGS) entry which is preliminary data.</text>
</comment>
<protein>
    <submittedName>
        <fullName evidence="2">Uu.00g084180.m01.CDS01</fullName>
    </submittedName>
</protein>
<evidence type="ECO:0000313" key="3">
    <source>
        <dbReference type="Proteomes" id="UP001295740"/>
    </source>
</evidence>
<sequence>MGANSHQWNPVYTPDLSQPQQQYRSTPVPPSYPGTGPYGYTSTVHHPSSLRHSISSQPGTDPAFDPINSAMHRLMPHSPMPHVSYHSGVDGEHHPGMSNRAAVSVPAEYSANGSSGAISFHPRAMDSVTQNSGPGPTEHAGAQGGRQHMNLFAPIQTPTPLRQSQTQPETEIPMQNLPPFHRPTAQPLAQEIRQGLHSTTPIPGPNRLPPGGNMAGRQVHHPQPSRCSAGPHQPSNMAGSDVEGTMEESMMEPGVVTTDGASHDSAMDYVLNQSPQGRRQE</sequence>